<sequence>MNIIYGWIISLAQVRFCMFAAAAIPEKKSIQFGSANPQIPPTLDIPTIAGLFIVLLLFLILIILNQKKKSIISNKSKALAETEARYHLLFEHSPIPLLEEDHSEVKTFLDQLTKQGVKDLRRYFADNPESLARCAGMVRIQAANQAALSLYEATTPNALHTLTRILPDSQLFAFKNELVKIFTNGNSENVLENRTLNGATLIVERRVVVASGFEQNWNKVFASVIDITEQVRLRNENKAFEEQLQHTQKLEAIGSLAGGIAHDFNNLLAPIMGRAELMLLENPDNAPVQQHCQNIIEASKRARNLVKQILVFSRQVDQEIKPVSLVEIIQEIINLTQPTLPANISITCDVPETCLQIMADATQLHQVIMNLVTNAFHAMEEKGGCLSIHLETVSLGIDSSSEPPVSPGLYQQLRVVDTGHGMDQLTVSKIFNPYFTTKPRDKGTGLGLTVVLGILRGYGGEILVTSAVGEGTTFTLYFPAVELAAVQDPIIYGDSNMLPVGNEHILVVDDEKSIADVTTGMLEKLGYTVTARISGYDALEAFRNLADRIDLVMADLTMPQMTGLQLYREIKRIQPHVKVILCTGFSEQLDSRSAKSIGIDGFLHKPVVMSDLAHCIRSVLDG</sequence>
<keyword evidence="4" id="KW-0808">Transferase</keyword>
<feature type="transmembrane region" description="Helical" evidence="10">
    <location>
        <begin position="45"/>
        <end position="64"/>
    </location>
</feature>
<keyword evidence="7" id="KW-0067">ATP-binding</keyword>
<evidence type="ECO:0000256" key="2">
    <source>
        <dbReference type="ARBA" id="ARBA00012438"/>
    </source>
</evidence>
<keyword evidence="3 9" id="KW-0597">Phosphoprotein</keyword>
<evidence type="ECO:0000256" key="7">
    <source>
        <dbReference type="ARBA" id="ARBA00022840"/>
    </source>
</evidence>
<dbReference type="CDD" id="cd00156">
    <property type="entry name" value="REC"/>
    <property type="match status" value="1"/>
</dbReference>
<evidence type="ECO:0000256" key="9">
    <source>
        <dbReference type="PROSITE-ProRule" id="PRU00169"/>
    </source>
</evidence>
<dbReference type="InterPro" id="IPR036097">
    <property type="entry name" value="HisK_dim/P_sf"/>
</dbReference>
<dbReference type="GO" id="GO:0005524">
    <property type="term" value="F:ATP binding"/>
    <property type="evidence" value="ECO:0007669"/>
    <property type="project" value="UniProtKB-KW"/>
</dbReference>
<dbReference type="KEGG" id="dog:HP555_13360"/>
<dbReference type="Pfam" id="PF00512">
    <property type="entry name" value="HisKA"/>
    <property type="match status" value="1"/>
</dbReference>
<dbReference type="SMART" id="SM00388">
    <property type="entry name" value="HisKA"/>
    <property type="match status" value="1"/>
</dbReference>
<feature type="domain" description="Response regulatory" evidence="12">
    <location>
        <begin position="504"/>
        <end position="620"/>
    </location>
</feature>
<evidence type="ECO:0000259" key="12">
    <source>
        <dbReference type="PROSITE" id="PS50110"/>
    </source>
</evidence>
<dbReference type="InterPro" id="IPR003594">
    <property type="entry name" value="HATPase_dom"/>
</dbReference>
<evidence type="ECO:0000256" key="10">
    <source>
        <dbReference type="SAM" id="Phobius"/>
    </source>
</evidence>
<dbReference type="InterPro" id="IPR005467">
    <property type="entry name" value="His_kinase_dom"/>
</dbReference>
<dbReference type="InterPro" id="IPR003661">
    <property type="entry name" value="HisK_dim/P_dom"/>
</dbReference>
<dbReference type="PROSITE" id="PS50110">
    <property type="entry name" value="RESPONSE_REGULATORY"/>
    <property type="match status" value="1"/>
</dbReference>
<dbReference type="Gene3D" id="3.30.565.10">
    <property type="entry name" value="Histidine kinase-like ATPase, C-terminal domain"/>
    <property type="match status" value="1"/>
</dbReference>
<evidence type="ECO:0000259" key="11">
    <source>
        <dbReference type="PROSITE" id="PS50109"/>
    </source>
</evidence>
<dbReference type="InterPro" id="IPR001789">
    <property type="entry name" value="Sig_transdc_resp-reg_receiver"/>
</dbReference>
<evidence type="ECO:0000313" key="13">
    <source>
        <dbReference type="EMBL" id="QQG66780.1"/>
    </source>
</evidence>
<dbReference type="SMART" id="SM00448">
    <property type="entry name" value="REC"/>
    <property type="match status" value="1"/>
</dbReference>
<dbReference type="EMBL" id="CP054140">
    <property type="protein sequence ID" value="QQG66780.1"/>
    <property type="molecule type" value="Genomic_DNA"/>
</dbReference>
<dbReference type="PANTHER" id="PTHR43065">
    <property type="entry name" value="SENSOR HISTIDINE KINASE"/>
    <property type="match status" value="1"/>
</dbReference>
<reference evidence="13 14" key="1">
    <citation type="submission" date="2020-05" db="EMBL/GenBank/DDBJ databases">
        <title>Complete genome of Desulfobulbus oligotrophicus.</title>
        <authorList>
            <person name="Podar M."/>
        </authorList>
    </citation>
    <scope>NUCLEOTIDE SEQUENCE [LARGE SCALE GENOMIC DNA]</scope>
    <source>
        <strain evidence="13 14">Prop6</strain>
    </source>
</reference>
<dbReference type="Gene3D" id="1.10.287.130">
    <property type="match status" value="1"/>
</dbReference>
<dbReference type="SUPFAM" id="SSF55874">
    <property type="entry name" value="ATPase domain of HSP90 chaperone/DNA topoisomerase II/histidine kinase"/>
    <property type="match status" value="1"/>
</dbReference>
<dbReference type="RefSeq" id="WP_199263065.1">
    <property type="nucleotide sequence ID" value="NZ_CP054140.1"/>
</dbReference>
<dbReference type="PANTHER" id="PTHR43065:SF46">
    <property type="entry name" value="C4-DICARBOXYLATE TRANSPORT SENSOR PROTEIN DCTB"/>
    <property type="match status" value="1"/>
</dbReference>
<evidence type="ECO:0000256" key="8">
    <source>
        <dbReference type="ARBA" id="ARBA00023012"/>
    </source>
</evidence>
<evidence type="ECO:0000256" key="4">
    <source>
        <dbReference type="ARBA" id="ARBA00022679"/>
    </source>
</evidence>
<accession>A0A7T5VF53</accession>
<dbReference type="InterPro" id="IPR011006">
    <property type="entry name" value="CheY-like_superfamily"/>
</dbReference>
<dbReference type="PROSITE" id="PS50109">
    <property type="entry name" value="HIS_KIN"/>
    <property type="match status" value="1"/>
</dbReference>
<keyword evidence="10" id="KW-1133">Transmembrane helix</keyword>
<feature type="transmembrane region" description="Helical" evidence="10">
    <location>
        <begin position="7"/>
        <end position="25"/>
    </location>
</feature>
<dbReference type="Proteomes" id="UP000596092">
    <property type="component" value="Chromosome"/>
</dbReference>
<feature type="domain" description="Histidine kinase" evidence="11">
    <location>
        <begin position="259"/>
        <end position="482"/>
    </location>
</feature>
<comment type="catalytic activity">
    <reaction evidence="1">
        <text>ATP + protein L-histidine = ADP + protein N-phospho-L-histidine.</text>
        <dbReference type="EC" id="2.7.13.3"/>
    </reaction>
</comment>
<evidence type="ECO:0000256" key="1">
    <source>
        <dbReference type="ARBA" id="ARBA00000085"/>
    </source>
</evidence>
<gene>
    <name evidence="13" type="ORF">HP555_13360</name>
</gene>
<evidence type="ECO:0000256" key="5">
    <source>
        <dbReference type="ARBA" id="ARBA00022741"/>
    </source>
</evidence>
<feature type="modified residue" description="4-aspartylphosphate" evidence="9">
    <location>
        <position position="555"/>
    </location>
</feature>
<dbReference type="GO" id="GO:0000155">
    <property type="term" value="F:phosphorelay sensor kinase activity"/>
    <property type="evidence" value="ECO:0007669"/>
    <property type="project" value="InterPro"/>
</dbReference>
<keyword evidence="8" id="KW-0902">Two-component regulatory system</keyword>
<dbReference type="InterPro" id="IPR004358">
    <property type="entry name" value="Sig_transdc_His_kin-like_C"/>
</dbReference>
<organism evidence="13 14">
    <name type="scientific">Desulfobulbus oligotrophicus</name>
    <dbReference type="NCBI Taxonomy" id="1909699"/>
    <lineage>
        <taxon>Bacteria</taxon>
        <taxon>Pseudomonadati</taxon>
        <taxon>Thermodesulfobacteriota</taxon>
        <taxon>Desulfobulbia</taxon>
        <taxon>Desulfobulbales</taxon>
        <taxon>Desulfobulbaceae</taxon>
        <taxon>Desulfobulbus</taxon>
    </lineage>
</organism>
<dbReference type="Pfam" id="PF00072">
    <property type="entry name" value="Response_reg"/>
    <property type="match status" value="1"/>
</dbReference>
<keyword evidence="10" id="KW-0812">Transmembrane</keyword>
<keyword evidence="14" id="KW-1185">Reference proteome</keyword>
<dbReference type="Gene3D" id="3.40.50.2300">
    <property type="match status" value="1"/>
</dbReference>
<keyword evidence="5" id="KW-0547">Nucleotide-binding</keyword>
<dbReference type="SUPFAM" id="SSF47384">
    <property type="entry name" value="Homodimeric domain of signal transducing histidine kinase"/>
    <property type="match status" value="1"/>
</dbReference>
<dbReference type="PRINTS" id="PR00344">
    <property type="entry name" value="BCTRLSENSOR"/>
</dbReference>
<dbReference type="SMART" id="SM00387">
    <property type="entry name" value="HATPase_c"/>
    <property type="match status" value="1"/>
</dbReference>
<dbReference type="Pfam" id="PF02518">
    <property type="entry name" value="HATPase_c"/>
    <property type="match status" value="1"/>
</dbReference>
<keyword evidence="10" id="KW-0472">Membrane</keyword>
<proteinExistence type="predicted"/>
<dbReference type="InterPro" id="IPR036890">
    <property type="entry name" value="HATPase_C_sf"/>
</dbReference>
<keyword evidence="6" id="KW-0418">Kinase</keyword>
<evidence type="ECO:0000256" key="3">
    <source>
        <dbReference type="ARBA" id="ARBA00022553"/>
    </source>
</evidence>
<evidence type="ECO:0000256" key="6">
    <source>
        <dbReference type="ARBA" id="ARBA00022777"/>
    </source>
</evidence>
<evidence type="ECO:0000313" key="14">
    <source>
        <dbReference type="Proteomes" id="UP000596092"/>
    </source>
</evidence>
<protein>
    <recommendedName>
        <fullName evidence="2">histidine kinase</fullName>
        <ecNumber evidence="2">2.7.13.3</ecNumber>
    </recommendedName>
</protein>
<dbReference type="EC" id="2.7.13.3" evidence="2"/>
<dbReference type="SUPFAM" id="SSF52172">
    <property type="entry name" value="CheY-like"/>
    <property type="match status" value="1"/>
</dbReference>
<dbReference type="CDD" id="cd00082">
    <property type="entry name" value="HisKA"/>
    <property type="match status" value="1"/>
</dbReference>
<name>A0A7T5VF53_9BACT</name>
<dbReference type="AlphaFoldDB" id="A0A7T5VF53"/>